<proteinExistence type="predicted"/>
<dbReference type="PANTHER" id="PTHR10625:SF10">
    <property type="entry name" value="HISTONE DEACETYLASE HDAC1"/>
    <property type="match status" value="1"/>
</dbReference>
<protein>
    <submittedName>
        <fullName evidence="2">Acetylspermidine deacetylase Deacetylases, including yeast histone deacetylase and acetoin utilization protein</fullName>
        <ecNumber evidence="2">3.5.1.48</ecNumber>
    </submittedName>
</protein>
<evidence type="ECO:0000313" key="2">
    <source>
        <dbReference type="EMBL" id="VBB68979.1"/>
    </source>
</evidence>
<dbReference type="InterPro" id="IPR000286">
    <property type="entry name" value="HDACs"/>
</dbReference>
<dbReference type="EMBL" id="LR026963">
    <property type="protein sequence ID" value="VBB68979.1"/>
    <property type="molecule type" value="Genomic_DNA"/>
</dbReference>
<accession>A0A484H547</accession>
<dbReference type="Gene3D" id="3.40.800.20">
    <property type="entry name" value="Histone deacetylase domain"/>
    <property type="match status" value="1"/>
</dbReference>
<dbReference type="PANTHER" id="PTHR10625">
    <property type="entry name" value="HISTONE DEACETYLASE HDAC1-RELATED"/>
    <property type="match status" value="1"/>
</dbReference>
<dbReference type="EC" id="3.5.1.48" evidence="2"/>
<dbReference type="GO" id="GO:0004407">
    <property type="term" value="F:histone deacetylase activity"/>
    <property type="evidence" value="ECO:0007669"/>
    <property type="project" value="TreeGrafter"/>
</dbReference>
<dbReference type="InterPro" id="IPR037138">
    <property type="entry name" value="His_deacetylse_dom_sf"/>
</dbReference>
<dbReference type="PRINTS" id="PR01270">
    <property type="entry name" value="HDASUPER"/>
</dbReference>
<feature type="domain" description="Histone deacetylase" evidence="1">
    <location>
        <begin position="20"/>
        <end position="305"/>
    </location>
</feature>
<sequence>MSTLIISHPTCTQHDTGAFHPECPERLAVIHQALESERFRLLRRQEAPLAALAPIERVHSRSYIDRILASVPEHGYHHIDSDTVLSPHSGEAALRAVGSVLAAVDAVAGSTVHNAFCAVRPPGHHATPTGAMGFCVFNNVAIGAYHARAGHGLRRVAVVDFDVHHGNGTQAALWNDPNMFYASTHQFPCYPGTGTTQEMGCAHNIVNVPLAPGSGSEDFRHGVTVRILPALRAFKPDFLLISAGFDAHTRDPLASLHLVDADFAWVTNILGKVARECCSSRVVSVLEGGYDLTALSSSVATHVQGLMECVS</sequence>
<evidence type="ECO:0000259" key="1">
    <source>
        <dbReference type="Pfam" id="PF00850"/>
    </source>
</evidence>
<reference evidence="2" key="1">
    <citation type="submission" date="2018-10" db="EMBL/GenBank/DDBJ databases">
        <authorList>
            <person name="Gruber-Vodicka H."/>
            <person name="Jaeckle O."/>
        </authorList>
    </citation>
    <scope>NUCLEOTIDE SEQUENCE</scope>
</reference>
<dbReference type="AlphaFoldDB" id="A0A484H547"/>
<dbReference type="SUPFAM" id="SSF52768">
    <property type="entry name" value="Arginase/deacetylase"/>
    <property type="match status" value="1"/>
</dbReference>
<organism evidence="2">
    <name type="scientific">invertebrate metagenome</name>
    <dbReference type="NCBI Taxonomy" id="1711999"/>
    <lineage>
        <taxon>unclassified sequences</taxon>
        <taxon>metagenomes</taxon>
        <taxon>organismal metagenomes</taxon>
    </lineage>
</organism>
<dbReference type="CDD" id="cd11599">
    <property type="entry name" value="HDAC_classII_2"/>
    <property type="match status" value="1"/>
</dbReference>
<dbReference type="GO" id="GO:0040029">
    <property type="term" value="P:epigenetic regulation of gene expression"/>
    <property type="evidence" value="ECO:0007669"/>
    <property type="project" value="TreeGrafter"/>
</dbReference>
<dbReference type="InterPro" id="IPR023696">
    <property type="entry name" value="Ureohydrolase_dom_sf"/>
</dbReference>
<gene>
    <name evidence="2" type="ORF">RIEGSTA812A_PEG_452</name>
</gene>
<dbReference type="Pfam" id="PF00850">
    <property type="entry name" value="Hist_deacetyl"/>
    <property type="match status" value="1"/>
</dbReference>
<name>A0A484H547_9ZZZZ</name>
<keyword evidence="2" id="KW-0378">Hydrolase</keyword>
<dbReference type="GO" id="GO:0047611">
    <property type="term" value="F:acetylspermidine deacetylase activity"/>
    <property type="evidence" value="ECO:0007669"/>
    <property type="project" value="UniProtKB-EC"/>
</dbReference>
<dbReference type="InterPro" id="IPR023801">
    <property type="entry name" value="His_deacetylse_dom"/>
</dbReference>